<evidence type="ECO:0000256" key="2">
    <source>
        <dbReference type="SAM" id="MobiDB-lite"/>
    </source>
</evidence>
<reference evidence="3" key="1">
    <citation type="submission" date="2021-01" db="EMBL/GenBank/DDBJ databases">
        <authorList>
            <person name="Corre E."/>
            <person name="Pelletier E."/>
            <person name="Niang G."/>
            <person name="Scheremetjew M."/>
            <person name="Finn R."/>
            <person name="Kale V."/>
            <person name="Holt S."/>
            <person name="Cochrane G."/>
            <person name="Meng A."/>
            <person name="Brown T."/>
            <person name="Cohen L."/>
        </authorList>
    </citation>
    <scope>NUCLEOTIDE SEQUENCE</scope>
    <source>
        <strain evidence="3">SAG 36.94</strain>
    </source>
</reference>
<feature type="region of interest" description="Disordered" evidence="2">
    <location>
        <begin position="299"/>
        <end position="333"/>
    </location>
</feature>
<evidence type="ECO:0000313" key="3">
    <source>
        <dbReference type="EMBL" id="CAD9231111.1"/>
    </source>
</evidence>
<name>A0A7S1TBP5_9RHOD</name>
<feature type="coiled-coil region" evidence="1">
    <location>
        <begin position="22"/>
        <end position="132"/>
    </location>
</feature>
<keyword evidence="1" id="KW-0175">Coiled coil</keyword>
<organism evidence="3">
    <name type="scientific">Compsopogon caeruleus</name>
    <dbReference type="NCBI Taxonomy" id="31354"/>
    <lineage>
        <taxon>Eukaryota</taxon>
        <taxon>Rhodophyta</taxon>
        <taxon>Compsopogonophyceae</taxon>
        <taxon>Compsopogonales</taxon>
        <taxon>Compsopogonaceae</taxon>
        <taxon>Compsopogon</taxon>
    </lineage>
</organism>
<accession>A0A7S1TBP5</accession>
<proteinExistence type="predicted"/>
<feature type="region of interest" description="Disordered" evidence="2">
    <location>
        <begin position="193"/>
        <end position="248"/>
    </location>
</feature>
<protein>
    <submittedName>
        <fullName evidence="3">Uncharacterized protein</fullName>
    </submittedName>
</protein>
<dbReference type="AlphaFoldDB" id="A0A7S1TBP5"/>
<gene>
    <name evidence="3" type="ORF">CCAE0312_LOCUS3166</name>
</gene>
<feature type="compositionally biased region" description="Pro residues" evidence="2">
    <location>
        <begin position="306"/>
        <end position="320"/>
    </location>
</feature>
<evidence type="ECO:0000256" key="1">
    <source>
        <dbReference type="SAM" id="Coils"/>
    </source>
</evidence>
<sequence>MNDQLMKYLGELNAIETAYAPLELKQKELERVQRSLERYEKGLSKDKSTVDSTSDKLESLTRSMQELEDEKELERAQIEIDKESLYLDKFSSDFKKQQERVEKQREDVEYAKINFKLEMEELLVRMKNAEAKARTIFRSGLAANWLGFEDFSKAMENHCSDFFIMAKDSKEGFVAMNPRNVSEYDHPVIRFKGEVMKPPPRPSDPVHRTSNSVEAAPNATLEDARDQAGVQMKPPVSPQHAAYPHQSYASPVPSPSVYPTFPSSSPYYGGPASSAPYHAQYPSPAPPYTPVVYVQGPPQYATAPYVTPPGSPMPGQPFPPTSTVAGGGVRNDL</sequence>
<dbReference type="EMBL" id="HBGH01005892">
    <property type="protein sequence ID" value="CAD9231111.1"/>
    <property type="molecule type" value="Transcribed_RNA"/>
</dbReference>